<dbReference type="Gene3D" id="3.30.70.270">
    <property type="match status" value="1"/>
</dbReference>
<evidence type="ECO:0000313" key="4">
    <source>
        <dbReference type="EMBL" id="MFC4025194.1"/>
    </source>
</evidence>
<protein>
    <submittedName>
        <fullName evidence="4">EAL domain-containing protein</fullName>
    </submittedName>
</protein>
<feature type="domain" description="PAC" evidence="1">
    <location>
        <begin position="104"/>
        <end position="156"/>
    </location>
</feature>
<dbReference type="InterPro" id="IPR001633">
    <property type="entry name" value="EAL_dom"/>
</dbReference>
<name>A0ABV8H2Z7_9BACI</name>
<dbReference type="NCBIfam" id="TIGR00254">
    <property type="entry name" value="GGDEF"/>
    <property type="match status" value="1"/>
</dbReference>
<organism evidence="4 5">
    <name type="scientific">Oceanobacillus longus</name>
    <dbReference type="NCBI Taxonomy" id="930120"/>
    <lineage>
        <taxon>Bacteria</taxon>
        <taxon>Bacillati</taxon>
        <taxon>Bacillota</taxon>
        <taxon>Bacilli</taxon>
        <taxon>Bacillales</taxon>
        <taxon>Bacillaceae</taxon>
        <taxon>Oceanobacillus</taxon>
    </lineage>
</organism>
<dbReference type="InterPro" id="IPR013655">
    <property type="entry name" value="PAS_fold_3"/>
</dbReference>
<dbReference type="CDD" id="cd00130">
    <property type="entry name" value="PAS"/>
    <property type="match status" value="1"/>
</dbReference>
<dbReference type="InterPro" id="IPR035965">
    <property type="entry name" value="PAS-like_dom_sf"/>
</dbReference>
<feature type="domain" description="PAC" evidence="1">
    <location>
        <begin position="359"/>
        <end position="411"/>
    </location>
</feature>
<dbReference type="InterPro" id="IPR000700">
    <property type="entry name" value="PAS-assoc_C"/>
</dbReference>
<dbReference type="InterPro" id="IPR001610">
    <property type="entry name" value="PAC"/>
</dbReference>
<dbReference type="Gene3D" id="3.30.450.20">
    <property type="entry name" value="PAS domain"/>
    <property type="match status" value="3"/>
</dbReference>
<dbReference type="PROSITE" id="PS50883">
    <property type="entry name" value="EAL"/>
    <property type="match status" value="1"/>
</dbReference>
<dbReference type="InterPro" id="IPR035919">
    <property type="entry name" value="EAL_sf"/>
</dbReference>
<proteinExistence type="predicted"/>
<gene>
    <name evidence="4" type="ORF">ACFOUV_15470</name>
</gene>
<dbReference type="Pfam" id="PF08447">
    <property type="entry name" value="PAS_3"/>
    <property type="match status" value="2"/>
</dbReference>
<reference evidence="5" key="1">
    <citation type="journal article" date="2019" name="Int. J. Syst. Evol. Microbiol.">
        <title>The Global Catalogue of Microorganisms (GCM) 10K type strain sequencing project: providing services to taxonomists for standard genome sequencing and annotation.</title>
        <authorList>
            <consortium name="The Broad Institute Genomics Platform"/>
            <consortium name="The Broad Institute Genome Sequencing Center for Infectious Disease"/>
            <person name="Wu L."/>
            <person name="Ma J."/>
        </authorList>
    </citation>
    <scope>NUCLEOTIDE SEQUENCE [LARGE SCALE GENOMIC DNA]</scope>
    <source>
        <strain evidence="5">IBRC-M 10703</strain>
    </source>
</reference>
<dbReference type="InterPro" id="IPR009875">
    <property type="entry name" value="PilZ_domain"/>
</dbReference>
<dbReference type="EMBL" id="JBHSAO010000011">
    <property type="protein sequence ID" value="MFC4025194.1"/>
    <property type="molecule type" value="Genomic_DNA"/>
</dbReference>
<dbReference type="InterPro" id="IPR000014">
    <property type="entry name" value="PAS"/>
</dbReference>
<dbReference type="SMART" id="SM00052">
    <property type="entry name" value="EAL"/>
    <property type="match status" value="1"/>
</dbReference>
<feature type="domain" description="GGDEF" evidence="3">
    <location>
        <begin position="439"/>
        <end position="572"/>
    </location>
</feature>
<dbReference type="PROSITE" id="PS50887">
    <property type="entry name" value="GGDEF"/>
    <property type="match status" value="1"/>
</dbReference>
<sequence length="990" mass="114155">MSIKKSKFRNLFKRNIYSNNHAIDKQNTKGNALSLPLPSLAFNHPDLIIAFSPYGDIISQTSKRLIELLGSRLQTKNDFLHLFPESTSERLDTLFTNTLGGKSENIEIEVNKNNGQQIQLLLTFIPIRINNNHVEGIYLIINDLTEHVQLEQSLERMKKHLNHSQQIAAVGSWEYIINDDKFDCSINLFDTIGIDESENISIERLFTLVHSKDYSLTRQKFDESTKKGNSFATEFRILHGKTNELRYITAQAECIKKDGIPYRLVGVIKDDTSYKRLENELKNQITNLQHIYDHLKAGIWLRENTEGKMVFASKGLVDILKCPLKRIYEDPDYWKQMVSPDYRTMLIESINLLKKGQITQNTFEIECPDGKTKWLQEQTFPWMNDEGEIAYLFGMVLDITDELEMHDKLNFLAYHDALTNMPNQHGLYNKLDSLCQANQPFALLYLDLDRFNVINDSLGYHVGDELLKEVASGLIAIISQEGYISRISGTDFVIVMENYKDKDSIFRLAEQLMKHIQKPVTIEEFDIQITTSIGISFFPEHGESKLTLIENAHSALYRAKRQGKNNYKIYSDMKDISSYKKYILDKDMRKALKNEEFEIYYQPKVNTEGIIVGAEALLRWNHHEWGLVSPGEFIPIAEENHFINDLGDWVIKEVCVQLKEWKEKGLTLRPIAINLSPIRLMKKGLVEYVKQQLELYQIPGNYLEFEITEESLLKSDHTVLSTLEDLKSIGTTIAIDDFGTGYSSLQYLREIHADTLKIDKIFVQHITDENKVDAAIVSSTMHLAKGLGLKVVAEGVEEYEQLEFLKQNECDIIQGYLFSKPVALETFEQMLQTGYLLPSKKKLSLIPEVERRAFYRFEFPYRVLGNMTITEVNHRKVSLGATPILIENISLGGIKIVSLLKLPINSDMKFMFAFTLMNELFELEGTLTWKNDAKGDMFFYGVKFNLNTYDEDRLAPLINQLSVLQNTNQQIPNTDFVYEDSFSYLHKQLT</sequence>
<dbReference type="RefSeq" id="WP_379497684.1">
    <property type="nucleotide sequence ID" value="NZ_JBHSAO010000011.1"/>
</dbReference>
<dbReference type="SUPFAM" id="SSF141868">
    <property type="entry name" value="EAL domain-like"/>
    <property type="match status" value="1"/>
</dbReference>
<dbReference type="InterPro" id="IPR052155">
    <property type="entry name" value="Biofilm_reg_signaling"/>
</dbReference>
<dbReference type="Gene3D" id="2.40.10.220">
    <property type="entry name" value="predicted glycosyltransferase like domains"/>
    <property type="match status" value="1"/>
</dbReference>
<dbReference type="Pfam" id="PF00563">
    <property type="entry name" value="EAL"/>
    <property type="match status" value="1"/>
</dbReference>
<dbReference type="Pfam" id="PF13426">
    <property type="entry name" value="PAS_9"/>
    <property type="match status" value="1"/>
</dbReference>
<dbReference type="SMART" id="SM00086">
    <property type="entry name" value="PAC"/>
    <property type="match status" value="2"/>
</dbReference>
<evidence type="ECO:0000259" key="2">
    <source>
        <dbReference type="PROSITE" id="PS50883"/>
    </source>
</evidence>
<dbReference type="Pfam" id="PF07238">
    <property type="entry name" value="PilZ"/>
    <property type="match status" value="1"/>
</dbReference>
<comment type="caution">
    <text evidence="4">The sequence shown here is derived from an EMBL/GenBank/DDBJ whole genome shotgun (WGS) entry which is preliminary data.</text>
</comment>
<dbReference type="Pfam" id="PF00990">
    <property type="entry name" value="GGDEF"/>
    <property type="match status" value="1"/>
</dbReference>
<dbReference type="Gene3D" id="3.20.20.450">
    <property type="entry name" value="EAL domain"/>
    <property type="match status" value="1"/>
</dbReference>
<dbReference type="InterPro" id="IPR029787">
    <property type="entry name" value="Nucleotide_cyclase"/>
</dbReference>
<dbReference type="NCBIfam" id="TIGR00229">
    <property type="entry name" value="sensory_box"/>
    <property type="match status" value="2"/>
</dbReference>
<keyword evidence="5" id="KW-1185">Reference proteome</keyword>
<dbReference type="InterPro" id="IPR000160">
    <property type="entry name" value="GGDEF_dom"/>
</dbReference>
<dbReference type="PANTHER" id="PTHR44757">
    <property type="entry name" value="DIGUANYLATE CYCLASE DGCP"/>
    <property type="match status" value="1"/>
</dbReference>
<dbReference type="InterPro" id="IPR043128">
    <property type="entry name" value="Rev_trsase/Diguanyl_cyclase"/>
</dbReference>
<evidence type="ECO:0000313" key="5">
    <source>
        <dbReference type="Proteomes" id="UP001595772"/>
    </source>
</evidence>
<dbReference type="SUPFAM" id="SSF55073">
    <property type="entry name" value="Nucleotide cyclase"/>
    <property type="match status" value="1"/>
</dbReference>
<evidence type="ECO:0000259" key="3">
    <source>
        <dbReference type="PROSITE" id="PS50887"/>
    </source>
</evidence>
<dbReference type="SMART" id="SM00267">
    <property type="entry name" value="GGDEF"/>
    <property type="match status" value="1"/>
</dbReference>
<accession>A0ABV8H2Z7</accession>
<dbReference type="PANTHER" id="PTHR44757:SF2">
    <property type="entry name" value="BIOFILM ARCHITECTURE MAINTENANCE PROTEIN MBAA"/>
    <property type="match status" value="1"/>
</dbReference>
<dbReference type="Proteomes" id="UP001595772">
    <property type="component" value="Unassembled WGS sequence"/>
</dbReference>
<dbReference type="SUPFAM" id="SSF55785">
    <property type="entry name" value="PYP-like sensor domain (PAS domain)"/>
    <property type="match status" value="3"/>
</dbReference>
<dbReference type="CDD" id="cd01949">
    <property type="entry name" value="GGDEF"/>
    <property type="match status" value="1"/>
</dbReference>
<feature type="domain" description="EAL" evidence="2">
    <location>
        <begin position="581"/>
        <end position="835"/>
    </location>
</feature>
<dbReference type="PROSITE" id="PS50113">
    <property type="entry name" value="PAC"/>
    <property type="match status" value="2"/>
</dbReference>
<evidence type="ECO:0000259" key="1">
    <source>
        <dbReference type="PROSITE" id="PS50113"/>
    </source>
</evidence>
<dbReference type="CDD" id="cd01948">
    <property type="entry name" value="EAL"/>
    <property type="match status" value="1"/>
</dbReference>